<sequence>MRVFVTGATGFVGSAVVEELVKAGHQVLGLVRTDVAAKSLAALGAQAHRGNLDDLQSLRDGAAAADGVIHTAFNHDFSKFAQNCEMDRRAIETLGAVLKGSDRPLLVTTGMAHLGRDRPATEEDLPGPASAAVPRVSEATAAALAADGVRASVVRLPASVHGDGDHGFVPHLISLAREKGVSAYVGEGLNRWPAVHRLDAACVYRLALERGTGGDRYHAVAEEGVLFKDIATLIGRRLNVPVVAKTPEAAAEHFGWFAAFAGMNAHAVSTRTRELLNWQPNRPGLMSDLDRLRYFET</sequence>
<comment type="caution">
    <text evidence="2">The sequence shown here is derived from an EMBL/GenBank/DDBJ whole genome shotgun (WGS) entry which is preliminary data.</text>
</comment>
<dbReference type="Gene3D" id="3.40.50.720">
    <property type="entry name" value="NAD(P)-binding Rossmann-like Domain"/>
    <property type="match status" value="1"/>
</dbReference>
<dbReference type="SUPFAM" id="SSF51735">
    <property type="entry name" value="NAD(P)-binding Rossmann-fold domains"/>
    <property type="match status" value="1"/>
</dbReference>
<feature type="domain" description="NAD-dependent epimerase/dehydratase" evidence="1">
    <location>
        <begin position="3"/>
        <end position="216"/>
    </location>
</feature>
<evidence type="ECO:0000313" key="3">
    <source>
        <dbReference type="Proteomes" id="UP000238563"/>
    </source>
</evidence>
<keyword evidence="3" id="KW-1185">Reference proteome</keyword>
<accession>A0A2S9JBG1</accession>
<evidence type="ECO:0000259" key="1">
    <source>
        <dbReference type="Pfam" id="PF01370"/>
    </source>
</evidence>
<dbReference type="GO" id="GO:0004029">
    <property type="term" value="F:aldehyde dehydrogenase (NAD+) activity"/>
    <property type="evidence" value="ECO:0007669"/>
    <property type="project" value="TreeGrafter"/>
</dbReference>
<dbReference type="Pfam" id="PF01370">
    <property type="entry name" value="Epimerase"/>
    <property type="match status" value="1"/>
</dbReference>
<dbReference type="GO" id="GO:0005737">
    <property type="term" value="C:cytoplasm"/>
    <property type="evidence" value="ECO:0007669"/>
    <property type="project" value="TreeGrafter"/>
</dbReference>
<dbReference type="PANTHER" id="PTHR48079:SF6">
    <property type="entry name" value="NAD(P)-BINDING DOMAIN-CONTAINING PROTEIN-RELATED"/>
    <property type="match status" value="1"/>
</dbReference>
<dbReference type="Proteomes" id="UP000238563">
    <property type="component" value="Unassembled WGS sequence"/>
</dbReference>
<name>A0A2S9JBG1_9HYPH</name>
<proteinExistence type="predicted"/>
<dbReference type="InterPro" id="IPR001509">
    <property type="entry name" value="Epimerase_deHydtase"/>
</dbReference>
<gene>
    <name evidence="2" type="ORF">C5750_22205</name>
</gene>
<dbReference type="PANTHER" id="PTHR48079">
    <property type="entry name" value="PROTEIN YEEZ"/>
    <property type="match status" value="1"/>
</dbReference>
<organism evidence="2 3">
    <name type="scientific">Phyllobacterium myrsinacearum</name>
    <dbReference type="NCBI Taxonomy" id="28101"/>
    <lineage>
        <taxon>Bacteria</taxon>
        <taxon>Pseudomonadati</taxon>
        <taxon>Pseudomonadota</taxon>
        <taxon>Alphaproteobacteria</taxon>
        <taxon>Hyphomicrobiales</taxon>
        <taxon>Phyllobacteriaceae</taxon>
        <taxon>Phyllobacterium</taxon>
    </lineage>
</organism>
<protein>
    <submittedName>
        <fullName evidence="2">3-beta hydroxysteroid dehydrogenase</fullName>
    </submittedName>
</protein>
<dbReference type="InterPro" id="IPR036291">
    <property type="entry name" value="NAD(P)-bd_dom_sf"/>
</dbReference>
<dbReference type="EMBL" id="PVBT01000008">
    <property type="protein sequence ID" value="PRD50051.1"/>
    <property type="molecule type" value="Genomic_DNA"/>
</dbReference>
<dbReference type="AlphaFoldDB" id="A0A2S9JBG1"/>
<dbReference type="InterPro" id="IPR051783">
    <property type="entry name" value="NAD(P)-dependent_oxidoreduct"/>
</dbReference>
<evidence type="ECO:0000313" key="2">
    <source>
        <dbReference type="EMBL" id="PRD50051.1"/>
    </source>
</evidence>
<dbReference type="OrthoDB" id="9787292at2"/>
<reference evidence="2 3" key="1">
    <citation type="submission" date="2018-02" db="EMBL/GenBank/DDBJ databases">
        <title>The draft genome of Phyllobacterium myrsinacearum DSM5892.</title>
        <authorList>
            <person name="Li L."/>
            <person name="Liu L."/>
            <person name="Zhang X."/>
            <person name="Wang T."/>
        </authorList>
    </citation>
    <scope>NUCLEOTIDE SEQUENCE [LARGE SCALE GENOMIC DNA]</scope>
    <source>
        <strain evidence="2 3">DSM 5892</strain>
    </source>
</reference>
<dbReference type="RefSeq" id="WP_105736875.1">
    <property type="nucleotide sequence ID" value="NZ_PVBT01000008.1"/>
</dbReference>
<dbReference type="CDD" id="cd05262">
    <property type="entry name" value="SDR_a7"/>
    <property type="match status" value="1"/>
</dbReference>